<dbReference type="InterPro" id="IPR000014">
    <property type="entry name" value="PAS"/>
</dbReference>
<protein>
    <submittedName>
        <fullName evidence="12">EAL domain-containing protein</fullName>
    </submittedName>
</protein>
<dbReference type="CDD" id="cd01948">
    <property type="entry name" value="EAL"/>
    <property type="match status" value="1"/>
</dbReference>
<proteinExistence type="predicted"/>
<dbReference type="InterPro" id="IPR000700">
    <property type="entry name" value="PAS-assoc_C"/>
</dbReference>
<evidence type="ECO:0000256" key="6">
    <source>
        <dbReference type="ARBA" id="ARBA00051114"/>
    </source>
</evidence>
<dbReference type="SMART" id="SM00091">
    <property type="entry name" value="PAS"/>
    <property type="match status" value="1"/>
</dbReference>
<evidence type="ECO:0000313" key="12">
    <source>
        <dbReference type="EMBL" id="QWT48872.1"/>
    </source>
</evidence>
<keyword evidence="5 7" id="KW-0472">Membrane</keyword>
<comment type="subcellular location">
    <subcellularLocation>
        <location evidence="1">Cell membrane</location>
        <topology evidence="1">Multi-pass membrane protein</topology>
    </subcellularLocation>
</comment>
<dbReference type="EMBL" id="CP064782">
    <property type="protein sequence ID" value="QWT48872.1"/>
    <property type="molecule type" value="Genomic_DNA"/>
</dbReference>
<keyword evidence="13" id="KW-1185">Reference proteome</keyword>
<feature type="domain" description="GGDEF" evidence="11">
    <location>
        <begin position="557"/>
        <end position="690"/>
    </location>
</feature>
<dbReference type="FunFam" id="3.30.70.270:FF:000001">
    <property type="entry name" value="Diguanylate cyclase domain protein"/>
    <property type="match status" value="1"/>
</dbReference>
<keyword evidence="3 7" id="KW-0812">Transmembrane</keyword>
<dbReference type="PROSITE" id="PS50113">
    <property type="entry name" value="PAC"/>
    <property type="match status" value="1"/>
</dbReference>
<comment type="catalytic activity">
    <reaction evidence="6">
        <text>3',3'-c-di-GMP + H2O = 5'-phosphoguanylyl(3'-&gt;5')guanosine + H(+)</text>
        <dbReference type="Rhea" id="RHEA:24902"/>
        <dbReference type="ChEBI" id="CHEBI:15377"/>
        <dbReference type="ChEBI" id="CHEBI:15378"/>
        <dbReference type="ChEBI" id="CHEBI:58754"/>
        <dbReference type="ChEBI" id="CHEBI:58805"/>
        <dbReference type="EC" id="3.1.4.52"/>
    </reaction>
    <physiologicalReaction direction="left-to-right" evidence="6">
        <dbReference type="Rhea" id="RHEA:24903"/>
    </physiologicalReaction>
</comment>
<dbReference type="InterPro" id="IPR004010">
    <property type="entry name" value="Double_Cache_2"/>
</dbReference>
<dbReference type="SMART" id="SM00086">
    <property type="entry name" value="PAC"/>
    <property type="match status" value="1"/>
</dbReference>
<feature type="domain" description="PAC" evidence="9">
    <location>
        <begin position="473"/>
        <end position="525"/>
    </location>
</feature>
<dbReference type="Pfam" id="PF13426">
    <property type="entry name" value="PAS_9"/>
    <property type="match status" value="1"/>
</dbReference>
<evidence type="ECO:0000259" key="11">
    <source>
        <dbReference type="PROSITE" id="PS50887"/>
    </source>
</evidence>
<dbReference type="InterPro" id="IPR001610">
    <property type="entry name" value="PAC"/>
</dbReference>
<evidence type="ECO:0000256" key="1">
    <source>
        <dbReference type="ARBA" id="ARBA00004651"/>
    </source>
</evidence>
<dbReference type="CDD" id="cd01949">
    <property type="entry name" value="GGDEF"/>
    <property type="match status" value="1"/>
</dbReference>
<dbReference type="Pfam" id="PF00990">
    <property type="entry name" value="GGDEF"/>
    <property type="match status" value="1"/>
</dbReference>
<dbReference type="Pfam" id="PF08269">
    <property type="entry name" value="dCache_2"/>
    <property type="match status" value="1"/>
</dbReference>
<reference evidence="12" key="1">
    <citation type="submission" date="2020-11" db="EMBL/GenBank/DDBJ databases">
        <title>Azospira inquinata sp. nov.</title>
        <authorList>
            <person name="Moe W.M."/>
            <person name="Mikes M.C."/>
        </authorList>
    </citation>
    <scope>NUCLEOTIDE SEQUENCE</scope>
    <source>
        <strain evidence="12">Azo-3</strain>
    </source>
</reference>
<evidence type="ECO:0000259" key="10">
    <source>
        <dbReference type="PROSITE" id="PS50883"/>
    </source>
</evidence>
<dbReference type="SMART" id="SM00267">
    <property type="entry name" value="GGDEF"/>
    <property type="match status" value="1"/>
</dbReference>
<dbReference type="FunFam" id="3.20.20.450:FF:000001">
    <property type="entry name" value="Cyclic di-GMP phosphodiesterase yahA"/>
    <property type="match status" value="1"/>
</dbReference>
<dbReference type="Pfam" id="PF00563">
    <property type="entry name" value="EAL"/>
    <property type="match status" value="1"/>
</dbReference>
<dbReference type="CDD" id="cd18774">
    <property type="entry name" value="PDC2_HK_sensor"/>
    <property type="match status" value="1"/>
</dbReference>
<organism evidence="12 13">
    <name type="scientific">Azospira inquinata</name>
    <dbReference type="NCBI Taxonomy" id="2785627"/>
    <lineage>
        <taxon>Bacteria</taxon>
        <taxon>Pseudomonadati</taxon>
        <taxon>Pseudomonadota</taxon>
        <taxon>Betaproteobacteria</taxon>
        <taxon>Rhodocyclales</taxon>
        <taxon>Rhodocyclaceae</taxon>
        <taxon>Azospira</taxon>
    </lineage>
</organism>
<sequence length="968" mass="109311">MRLAIDEKALPRLQLAGMLAIVLALALSLGGYFIVRYRQDAALTQQRLEEETLRRQETRLQSEIDSARSYLTYMRSQTESVLRANLHRQVDQAYQIADAIYRQQKGKRPDREIQRLIVEALRPLRFFDGRGYFFVDDLDGNCILLPIRPELEGRSLQGNRDDRGAPIMARILAAAQQPGGGYVDYRWYPQGRAGQMADKTAYAREFRPFRWIIGAGEYRRNVEDDLQRQALDRLRTLRFGQSGYIAVLHRDGRVLSTPYNPGLEGRPVGRIESPEARAIISRALELGRRNGGYLRYDWYHPDQKALSPKLSLAAPAGQWDWILVAGVYLDDLQQALLQAQAAQRRSLQEQLHTLFLVLAVAVSVCLVFSLFFSRWLGQLFRHYRHDRERRSHELERQARELRLAAQVFENGNEGIYIADRNNRILTVNRMCCRITGYEPQELVGRTPTLLSSGQQSPEFYTAMEEALYQDGAWSGEVWNRRKDGETYPEWLNLSLVRDDQDRPLYRIATFSDISSQKAAEAQLRQLAQYDSLTRLPNRVLLMDRIGQALATAQREQGRLAVLFLDLDRFKNINDSLGHGIGDKLLCALAQRLQARLRPSDTVSRIGGDEFVILLPDSESPEQLATVAAKLIEAVAGSCEVDGHELSVTTSVGIALFPENGATPDELMKNADTAMYYAKECGRNTFKFFTAEMNARVSERLALENSLRHALARQELVLFYQPQYSLIDGRMTGCEALVRWQHPTWGLIPPTKFIPVAEECGLILPIGTWVLREACRQAKAWQDQGHPPLTMAVNLSAVQFHHVNIVEMVSAALADSGLDPCHLELEVTESVLMDDLDATAQTLEKLKEMGISVALDDFGTGYSSLSYLKRLRLDKLKIDRSFISDLPGDGEDAAITRAIISLARHLGLHTLAEGVETRSQWLYLQAAGCTAMQGYLKSRPVPAAEYDYLFKAEVPAAGPEREILAVSER</sequence>
<dbReference type="InterPro" id="IPR052155">
    <property type="entry name" value="Biofilm_reg_signaling"/>
</dbReference>
<accession>A0A975XUK3</accession>
<feature type="transmembrane region" description="Helical" evidence="7">
    <location>
        <begin position="354"/>
        <end position="376"/>
    </location>
</feature>
<evidence type="ECO:0000256" key="2">
    <source>
        <dbReference type="ARBA" id="ARBA00022475"/>
    </source>
</evidence>
<dbReference type="GO" id="GO:0071732">
    <property type="term" value="P:cellular response to nitric oxide"/>
    <property type="evidence" value="ECO:0007669"/>
    <property type="project" value="UniProtKB-ARBA"/>
</dbReference>
<dbReference type="KEGG" id="aiq:Azoinq_13760"/>
<dbReference type="CDD" id="cd00130">
    <property type="entry name" value="PAS"/>
    <property type="match status" value="1"/>
</dbReference>
<dbReference type="PROSITE" id="PS50112">
    <property type="entry name" value="PAS"/>
    <property type="match status" value="1"/>
</dbReference>
<dbReference type="PANTHER" id="PTHR44757">
    <property type="entry name" value="DIGUANYLATE CYCLASE DGCP"/>
    <property type="match status" value="1"/>
</dbReference>
<keyword evidence="4 7" id="KW-1133">Transmembrane helix</keyword>
<dbReference type="AlphaFoldDB" id="A0A975XUK3"/>
<dbReference type="InterPro" id="IPR001633">
    <property type="entry name" value="EAL_dom"/>
</dbReference>
<dbReference type="InterPro" id="IPR033480">
    <property type="entry name" value="sCache_2"/>
</dbReference>
<dbReference type="GO" id="GO:0005886">
    <property type="term" value="C:plasma membrane"/>
    <property type="evidence" value="ECO:0007669"/>
    <property type="project" value="UniProtKB-SubCell"/>
</dbReference>
<dbReference type="Proteomes" id="UP000683428">
    <property type="component" value="Chromosome"/>
</dbReference>
<evidence type="ECO:0000259" key="9">
    <source>
        <dbReference type="PROSITE" id="PS50113"/>
    </source>
</evidence>
<dbReference type="PROSITE" id="PS50887">
    <property type="entry name" value="GGDEF"/>
    <property type="match status" value="1"/>
</dbReference>
<evidence type="ECO:0000259" key="8">
    <source>
        <dbReference type="PROSITE" id="PS50112"/>
    </source>
</evidence>
<feature type="domain" description="PAS" evidence="8">
    <location>
        <begin position="400"/>
        <end position="446"/>
    </location>
</feature>
<feature type="domain" description="EAL" evidence="10">
    <location>
        <begin position="699"/>
        <end position="953"/>
    </location>
</feature>
<evidence type="ECO:0000256" key="7">
    <source>
        <dbReference type="SAM" id="Phobius"/>
    </source>
</evidence>
<evidence type="ECO:0000256" key="5">
    <source>
        <dbReference type="ARBA" id="ARBA00023136"/>
    </source>
</evidence>
<dbReference type="GO" id="GO:0071111">
    <property type="term" value="F:cyclic-guanylate-specific phosphodiesterase activity"/>
    <property type="evidence" value="ECO:0007669"/>
    <property type="project" value="UniProtKB-EC"/>
</dbReference>
<dbReference type="RefSeq" id="WP_216128334.1">
    <property type="nucleotide sequence ID" value="NZ_CP064782.1"/>
</dbReference>
<gene>
    <name evidence="12" type="ORF">Azoinq_13760</name>
</gene>
<dbReference type="NCBIfam" id="TIGR00229">
    <property type="entry name" value="sensory_box"/>
    <property type="match status" value="1"/>
</dbReference>
<dbReference type="SMART" id="SM00052">
    <property type="entry name" value="EAL"/>
    <property type="match status" value="1"/>
</dbReference>
<dbReference type="InterPro" id="IPR000160">
    <property type="entry name" value="GGDEF_dom"/>
</dbReference>
<dbReference type="PROSITE" id="PS50883">
    <property type="entry name" value="EAL"/>
    <property type="match status" value="1"/>
</dbReference>
<name>A0A975XUK3_9RHOO</name>
<evidence type="ECO:0000256" key="4">
    <source>
        <dbReference type="ARBA" id="ARBA00022989"/>
    </source>
</evidence>
<evidence type="ECO:0000313" key="13">
    <source>
        <dbReference type="Proteomes" id="UP000683428"/>
    </source>
</evidence>
<evidence type="ECO:0000256" key="3">
    <source>
        <dbReference type="ARBA" id="ARBA00022692"/>
    </source>
</evidence>
<dbReference type="NCBIfam" id="TIGR00254">
    <property type="entry name" value="GGDEF"/>
    <property type="match status" value="1"/>
</dbReference>
<dbReference type="SMART" id="SM01049">
    <property type="entry name" value="Cache_2"/>
    <property type="match status" value="2"/>
</dbReference>
<dbReference type="PANTHER" id="PTHR44757:SF2">
    <property type="entry name" value="BIOFILM ARCHITECTURE MAINTENANCE PROTEIN MBAA"/>
    <property type="match status" value="1"/>
</dbReference>
<keyword evidence="2" id="KW-1003">Cell membrane</keyword>
<feature type="transmembrane region" description="Helical" evidence="7">
    <location>
        <begin position="15"/>
        <end position="35"/>
    </location>
</feature>